<dbReference type="InterPro" id="IPR003709">
    <property type="entry name" value="VanY-like_core_dom"/>
</dbReference>
<evidence type="ECO:0000313" key="2">
    <source>
        <dbReference type="EMBL" id="GGF89447.1"/>
    </source>
</evidence>
<keyword evidence="2" id="KW-0121">Carboxypeptidase</keyword>
<dbReference type="SUPFAM" id="SSF55166">
    <property type="entry name" value="Hedgehog/DD-peptidase"/>
    <property type="match status" value="1"/>
</dbReference>
<dbReference type="GO" id="GO:0004180">
    <property type="term" value="F:carboxypeptidase activity"/>
    <property type="evidence" value="ECO:0007669"/>
    <property type="project" value="UniProtKB-KW"/>
</dbReference>
<organism evidence="2 3">
    <name type="scientific">Paenibacillus aceti</name>
    <dbReference type="NCBI Taxonomy" id="1820010"/>
    <lineage>
        <taxon>Bacteria</taxon>
        <taxon>Bacillati</taxon>
        <taxon>Bacillota</taxon>
        <taxon>Bacilli</taxon>
        <taxon>Bacillales</taxon>
        <taxon>Paenibacillaceae</taxon>
        <taxon>Paenibacillus</taxon>
    </lineage>
</organism>
<feature type="domain" description="D-alanyl-D-alanine carboxypeptidase-like core" evidence="1">
    <location>
        <begin position="104"/>
        <end position="219"/>
    </location>
</feature>
<dbReference type="InterPro" id="IPR058193">
    <property type="entry name" value="VanY/YodJ_core_dom"/>
</dbReference>
<sequence>MKKRVFVLLFMLGLCYLIFKIEPFFQDQVKIQSLKQIVNESAGLQKASAGNDTIVIAKDQIHRGDLLLVNKQFAVREESVRADIVNIFDRQDLMKGYGVLDSNILLSEEVAQRFMDMVAAAAKDGIDGFLISSGYRDFEKQSSLYEEMGADYALPAGNSEHNLGLSLDVGSTQSKMSEAPEGRWIEKNAWKYGFILRYPKDKIDITGIEYEPWHIRYVGLPHSAIMHERNDALEEYLSFLRQEKKITAKVKGKKYTVSFYPESDIRMIELPANKAYEISGDNMGGIIVTVRE</sequence>
<dbReference type="PANTHER" id="PTHR34385">
    <property type="entry name" value="D-ALANYL-D-ALANINE CARBOXYPEPTIDASE"/>
    <property type="match status" value="1"/>
</dbReference>
<name>A0ABQ1VRC3_9BACL</name>
<dbReference type="RefSeq" id="WP_120463273.1">
    <property type="nucleotide sequence ID" value="NZ_BMIW01000004.1"/>
</dbReference>
<evidence type="ECO:0000259" key="1">
    <source>
        <dbReference type="Pfam" id="PF02557"/>
    </source>
</evidence>
<keyword evidence="2" id="KW-0645">Protease</keyword>
<keyword evidence="2" id="KW-0378">Hydrolase</keyword>
<dbReference type="CDD" id="cd14852">
    <property type="entry name" value="LD-carboxypeptidase"/>
    <property type="match status" value="1"/>
</dbReference>
<gene>
    <name evidence="2" type="ORF">GCM10010913_08580</name>
</gene>
<accession>A0ABQ1VRC3</accession>
<proteinExistence type="predicted"/>
<evidence type="ECO:0000313" key="3">
    <source>
        <dbReference type="Proteomes" id="UP000608420"/>
    </source>
</evidence>
<dbReference type="Gene3D" id="3.30.1380.10">
    <property type="match status" value="1"/>
</dbReference>
<reference evidence="3" key="1">
    <citation type="journal article" date="2019" name="Int. J. Syst. Evol. Microbiol.">
        <title>The Global Catalogue of Microorganisms (GCM) 10K type strain sequencing project: providing services to taxonomists for standard genome sequencing and annotation.</title>
        <authorList>
            <consortium name="The Broad Institute Genomics Platform"/>
            <consortium name="The Broad Institute Genome Sequencing Center for Infectious Disease"/>
            <person name="Wu L."/>
            <person name="Ma J."/>
        </authorList>
    </citation>
    <scope>NUCLEOTIDE SEQUENCE [LARGE SCALE GENOMIC DNA]</scope>
    <source>
        <strain evidence="3">CGMCC 1.15420</strain>
    </source>
</reference>
<protein>
    <submittedName>
        <fullName evidence="2">D-Ala-D-Ala carboxypeptidase VanY</fullName>
    </submittedName>
</protein>
<dbReference type="Pfam" id="PF02557">
    <property type="entry name" value="VanY"/>
    <property type="match status" value="1"/>
</dbReference>
<dbReference type="PANTHER" id="PTHR34385:SF1">
    <property type="entry name" value="PEPTIDOGLYCAN L-ALANYL-D-GLUTAMATE ENDOPEPTIDASE CWLK"/>
    <property type="match status" value="1"/>
</dbReference>
<dbReference type="EMBL" id="BMIW01000004">
    <property type="protein sequence ID" value="GGF89447.1"/>
    <property type="molecule type" value="Genomic_DNA"/>
</dbReference>
<dbReference type="InterPro" id="IPR009045">
    <property type="entry name" value="Zn_M74/Hedgehog-like"/>
</dbReference>
<dbReference type="InterPro" id="IPR052179">
    <property type="entry name" value="DD-CPase-like"/>
</dbReference>
<keyword evidence="3" id="KW-1185">Reference proteome</keyword>
<dbReference type="Proteomes" id="UP000608420">
    <property type="component" value="Unassembled WGS sequence"/>
</dbReference>
<comment type="caution">
    <text evidence="2">The sequence shown here is derived from an EMBL/GenBank/DDBJ whole genome shotgun (WGS) entry which is preliminary data.</text>
</comment>
<dbReference type="Gene3D" id="3.30.200.180">
    <property type="match status" value="1"/>
</dbReference>